<evidence type="ECO:0008006" key="4">
    <source>
        <dbReference type="Google" id="ProtNLM"/>
    </source>
</evidence>
<sequence>MIYLEWRTLDEASMDQLLQSYAVNPSPAAKPFSGRHMLVFFAPLVPTEGTSYGSRILMTQRNANQLLERLQVNPLFALNMIGRPDYWAPQTHWEADDKGSLQACDLFCQHPRWNLQAQGAPVSVYVRHDITRDLTTYIISHKEFDTSIATLKSILKIALKVTSPVNKPAVFMDGPFDIHTILSTLSFQASKFHVKCFQRFMWKHINKVEDHLAGLETSDRTKLGDLTKQLQIISSNADSHIANADVAIITAQAIRNAHLRLTSSLPQSSPFISQRADDSISYIISSVEKQKIWFLNYKQRKDSTMSLVYNLVTQQDASNNMQIAHSMKQDSTSMNAIAALTMVFLPGTFAGTVVGAGVFGGAIKDTGS</sequence>
<dbReference type="OrthoDB" id="2830640at2759"/>
<dbReference type="EMBL" id="LHQR01000067">
    <property type="protein sequence ID" value="KXG46950.1"/>
    <property type="molecule type" value="Genomic_DNA"/>
</dbReference>
<dbReference type="GeneID" id="63706709"/>
<dbReference type="AlphaFoldDB" id="A0A135LDI6"/>
<dbReference type="OMA" id="WAPQPRW"/>
<evidence type="ECO:0000313" key="3">
    <source>
        <dbReference type="Proteomes" id="UP000070168"/>
    </source>
</evidence>
<keyword evidence="3" id="KW-1185">Reference proteome</keyword>
<keyword evidence="1" id="KW-0472">Membrane</keyword>
<protein>
    <recommendedName>
        <fullName evidence="4">Mg2+ transporter protein, CorA-like/Zinc transport protein ZntB</fullName>
    </recommendedName>
</protein>
<proteinExistence type="predicted"/>
<feature type="transmembrane region" description="Helical" evidence="1">
    <location>
        <begin position="336"/>
        <end position="363"/>
    </location>
</feature>
<evidence type="ECO:0000313" key="2">
    <source>
        <dbReference type="EMBL" id="KXG46950.1"/>
    </source>
</evidence>
<dbReference type="RefSeq" id="XP_040645486.1">
    <property type="nucleotide sequence ID" value="XM_040791409.1"/>
</dbReference>
<organism evidence="2 3">
    <name type="scientific">Penicillium patulum</name>
    <name type="common">Penicillium griseofulvum</name>
    <dbReference type="NCBI Taxonomy" id="5078"/>
    <lineage>
        <taxon>Eukaryota</taxon>
        <taxon>Fungi</taxon>
        <taxon>Dikarya</taxon>
        <taxon>Ascomycota</taxon>
        <taxon>Pezizomycotina</taxon>
        <taxon>Eurotiomycetes</taxon>
        <taxon>Eurotiomycetidae</taxon>
        <taxon>Eurotiales</taxon>
        <taxon>Aspergillaceae</taxon>
        <taxon>Penicillium</taxon>
    </lineage>
</organism>
<comment type="caution">
    <text evidence="2">The sequence shown here is derived from an EMBL/GenBank/DDBJ whole genome shotgun (WGS) entry which is preliminary data.</text>
</comment>
<dbReference type="STRING" id="5078.A0A135LDI6"/>
<dbReference type="Proteomes" id="UP000070168">
    <property type="component" value="Unassembled WGS sequence"/>
</dbReference>
<evidence type="ECO:0000256" key="1">
    <source>
        <dbReference type="SAM" id="Phobius"/>
    </source>
</evidence>
<keyword evidence="1" id="KW-1133">Transmembrane helix</keyword>
<reference evidence="2 3" key="1">
    <citation type="journal article" date="2016" name="BMC Genomics">
        <title>Genome sequencing and secondary metabolism of the postharvest pathogen Penicillium griseofulvum.</title>
        <authorList>
            <person name="Banani H."/>
            <person name="Marcet-Houben M."/>
            <person name="Ballester A.R."/>
            <person name="Abbruscato P."/>
            <person name="Gonzalez-Candelas L."/>
            <person name="Gabaldon T."/>
            <person name="Spadaro D."/>
        </authorList>
    </citation>
    <scope>NUCLEOTIDE SEQUENCE [LARGE SCALE GENOMIC DNA]</scope>
    <source>
        <strain evidence="2 3">PG3</strain>
    </source>
</reference>
<gene>
    <name evidence="2" type="ORF">PGRI_036960</name>
</gene>
<name>A0A135LDI6_PENPA</name>
<accession>A0A135LDI6</accession>
<keyword evidence="1" id="KW-0812">Transmembrane</keyword>